<sequence length="102" mass="11418">MKMGILGKFHGKKKDENELSMFERYPDKGICDVCNSPVGSGEAYLVPKEVFYASKKYRETLARNPMISAVGGSVEQQIAIMKSMDQTIHSAVCPKCIHMFLK</sequence>
<evidence type="ECO:0000313" key="1">
    <source>
        <dbReference type="EMBL" id="GAH44233.1"/>
    </source>
</evidence>
<name>X1HFZ4_9ZZZZ</name>
<reference evidence="1" key="1">
    <citation type="journal article" date="2014" name="Front. Microbiol.">
        <title>High frequency of phylogenetically diverse reductive dehalogenase-homologous genes in deep subseafloor sedimentary metagenomes.</title>
        <authorList>
            <person name="Kawai M."/>
            <person name="Futagami T."/>
            <person name="Toyoda A."/>
            <person name="Takaki Y."/>
            <person name="Nishi S."/>
            <person name="Hori S."/>
            <person name="Arai W."/>
            <person name="Tsubouchi T."/>
            <person name="Morono Y."/>
            <person name="Uchiyama I."/>
            <person name="Ito T."/>
            <person name="Fujiyama A."/>
            <person name="Inagaki F."/>
            <person name="Takami H."/>
        </authorList>
    </citation>
    <scope>NUCLEOTIDE SEQUENCE</scope>
    <source>
        <strain evidence="1">Expedition CK06-06</strain>
    </source>
</reference>
<protein>
    <submittedName>
        <fullName evidence="1">Uncharacterized protein</fullName>
    </submittedName>
</protein>
<comment type="caution">
    <text evidence="1">The sequence shown here is derived from an EMBL/GenBank/DDBJ whole genome shotgun (WGS) entry which is preliminary data.</text>
</comment>
<organism evidence="1">
    <name type="scientific">marine sediment metagenome</name>
    <dbReference type="NCBI Taxonomy" id="412755"/>
    <lineage>
        <taxon>unclassified sequences</taxon>
        <taxon>metagenomes</taxon>
        <taxon>ecological metagenomes</taxon>
    </lineage>
</organism>
<dbReference type="EMBL" id="BARU01007343">
    <property type="protein sequence ID" value="GAH44233.1"/>
    <property type="molecule type" value="Genomic_DNA"/>
</dbReference>
<gene>
    <name evidence="1" type="ORF">S03H2_14472</name>
</gene>
<dbReference type="AlphaFoldDB" id="X1HFZ4"/>
<accession>X1HFZ4</accession>
<proteinExistence type="predicted"/>